<dbReference type="InterPro" id="IPR001810">
    <property type="entry name" value="F-box_dom"/>
</dbReference>
<dbReference type="Proteomes" id="UP000087171">
    <property type="component" value="Chromosome Ca3"/>
</dbReference>
<accession>A0A1S2XPE2</accession>
<reference evidence="3" key="1">
    <citation type="journal article" date="2013" name="Nat. Biotechnol.">
        <title>Draft genome sequence of chickpea (Cicer arietinum) provides a resource for trait improvement.</title>
        <authorList>
            <person name="Varshney R.K."/>
            <person name="Song C."/>
            <person name="Saxena R.K."/>
            <person name="Azam S."/>
            <person name="Yu S."/>
            <person name="Sharpe A.G."/>
            <person name="Cannon S."/>
            <person name="Baek J."/>
            <person name="Rosen B.D."/>
            <person name="Tar'an B."/>
            <person name="Millan T."/>
            <person name="Zhang X."/>
            <person name="Ramsay L.D."/>
            <person name="Iwata A."/>
            <person name="Wang Y."/>
            <person name="Nelson W."/>
            <person name="Farmer A.D."/>
            <person name="Gaur P.M."/>
            <person name="Soderlund C."/>
            <person name="Penmetsa R.V."/>
            <person name="Xu C."/>
            <person name="Bharti A.K."/>
            <person name="He W."/>
            <person name="Winter P."/>
            <person name="Zhao S."/>
            <person name="Hane J.K."/>
            <person name="Carrasquilla-Garcia N."/>
            <person name="Condie J.A."/>
            <person name="Upadhyaya H.D."/>
            <person name="Luo M.C."/>
            <person name="Thudi M."/>
            <person name="Gowda C.L."/>
            <person name="Singh N.P."/>
            <person name="Lichtenzveig J."/>
            <person name="Gali K.K."/>
            <person name="Rubio J."/>
            <person name="Nadarajan N."/>
            <person name="Dolezel J."/>
            <person name="Bansal K.C."/>
            <person name="Xu X."/>
            <person name="Edwards D."/>
            <person name="Zhang G."/>
            <person name="Kahl G."/>
            <person name="Gil J."/>
            <person name="Singh K.B."/>
            <person name="Datta S.K."/>
            <person name="Jackson S.A."/>
            <person name="Wang J."/>
            <person name="Cook D.R."/>
        </authorList>
    </citation>
    <scope>NUCLEOTIDE SEQUENCE [LARGE SCALE GENOMIC DNA]</scope>
    <source>
        <strain evidence="3">cv. CDC Frontier</strain>
    </source>
</reference>
<dbReference type="OrthoDB" id="1436695at2759"/>
<dbReference type="InterPro" id="IPR050942">
    <property type="entry name" value="F-box_BR-signaling"/>
</dbReference>
<sequence>MWKYLPNEILEEIMKRLPLREYLAMRAICFPWWISVSNAIAKDYCRPLPELPLIVLQNEDSMFYSLSTESLHRPKRQLLDHDQFCFGSVEGWLIVCDYTLKAFVKFFFLNPVTNVRIMIPSKLYIPFRYRVRGDLYVEKMVASFEPSSKFYLAALLTDHCHFAIFKPLHKSWTIIKPDRDPRTVIVDMEIIGSKLYVAIEKTPQSIVLVYDLNDTSNGPPKAEELLVTLPLFTSTGLSILPNSTCFVVRYLGKDEASKELYLISMTYSGEPHEIIRMEVFKLDMNKEPIAWQYVRLDDRVAFVSSCKSVVISRDELNYNKELISGNSIYFGFTFFCHLNPWLGLKLGKFCLTDSSIKYFPVKPSKDCGAPFPIWFVPSLW</sequence>
<dbReference type="PANTHER" id="PTHR44259:SF114">
    <property type="entry name" value="OS06G0707300 PROTEIN"/>
    <property type="match status" value="1"/>
</dbReference>
<dbReference type="Pfam" id="PF03478">
    <property type="entry name" value="Beta-prop_KIB1-4"/>
    <property type="match status" value="1"/>
</dbReference>
<name>A0A1S2XPE2_CICAR</name>
<gene>
    <name evidence="4" type="primary">LOC101501348</name>
</gene>
<dbReference type="AlphaFoldDB" id="A0A1S2XPE2"/>
<feature type="domain" description="F-box" evidence="1">
    <location>
        <begin position="5"/>
        <end position="29"/>
    </location>
</feature>
<feature type="domain" description="KIB1-4 beta-propeller" evidence="2">
    <location>
        <begin position="63"/>
        <end position="330"/>
    </location>
</feature>
<organism evidence="3 4">
    <name type="scientific">Cicer arietinum</name>
    <name type="common">Chickpea</name>
    <name type="synonym">Garbanzo</name>
    <dbReference type="NCBI Taxonomy" id="3827"/>
    <lineage>
        <taxon>Eukaryota</taxon>
        <taxon>Viridiplantae</taxon>
        <taxon>Streptophyta</taxon>
        <taxon>Embryophyta</taxon>
        <taxon>Tracheophyta</taxon>
        <taxon>Spermatophyta</taxon>
        <taxon>Magnoliopsida</taxon>
        <taxon>eudicotyledons</taxon>
        <taxon>Gunneridae</taxon>
        <taxon>Pentapetalae</taxon>
        <taxon>rosids</taxon>
        <taxon>fabids</taxon>
        <taxon>Fabales</taxon>
        <taxon>Fabaceae</taxon>
        <taxon>Papilionoideae</taxon>
        <taxon>50 kb inversion clade</taxon>
        <taxon>NPAAA clade</taxon>
        <taxon>Hologalegina</taxon>
        <taxon>IRL clade</taxon>
        <taxon>Cicereae</taxon>
        <taxon>Cicer</taxon>
    </lineage>
</organism>
<proteinExistence type="predicted"/>
<protein>
    <submittedName>
        <fullName evidence="4">Uncharacterized protein LOC101501348</fullName>
    </submittedName>
</protein>
<dbReference type="PaxDb" id="3827-XP_004492486.1"/>
<dbReference type="RefSeq" id="XP_004492486.1">
    <property type="nucleotide sequence ID" value="XM_004492429.3"/>
</dbReference>
<dbReference type="STRING" id="3827.A0A1S2XPE2"/>
<reference evidence="4" key="2">
    <citation type="submission" date="2025-08" db="UniProtKB">
        <authorList>
            <consortium name="RefSeq"/>
        </authorList>
    </citation>
    <scope>IDENTIFICATION</scope>
    <source>
        <tissue evidence="4">Etiolated seedlings</tissue>
    </source>
</reference>
<evidence type="ECO:0000259" key="2">
    <source>
        <dbReference type="Pfam" id="PF03478"/>
    </source>
</evidence>
<keyword evidence="3" id="KW-1185">Reference proteome</keyword>
<dbReference type="eggNOG" id="ENOG502SVJV">
    <property type="taxonomic scope" value="Eukaryota"/>
</dbReference>
<evidence type="ECO:0000313" key="4">
    <source>
        <dbReference type="RefSeq" id="XP_004492486.1"/>
    </source>
</evidence>
<evidence type="ECO:0000259" key="1">
    <source>
        <dbReference type="Pfam" id="PF00646"/>
    </source>
</evidence>
<evidence type="ECO:0000313" key="3">
    <source>
        <dbReference type="Proteomes" id="UP000087171"/>
    </source>
</evidence>
<dbReference type="InterPro" id="IPR005174">
    <property type="entry name" value="KIB1-4_b-propeller"/>
</dbReference>
<dbReference type="InterPro" id="IPR036047">
    <property type="entry name" value="F-box-like_dom_sf"/>
</dbReference>
<dbReference type="KEGG" id="cam:101501348"/>
<dbReference type="GeneID" id="101501348"/>
<dbReference type="PANTHER" id="PTHR44259">
    <property type="entry name" value="OS07G0183000 PROTEIN-RELATED"/>
    <property type="match status" value="1"/>
</dbReference>
<dbReference type="SUPFAM" id="SSF81383">
    <property type="entry name" value="F-box domain"/>
    <property type="match status" value="1"/>
</dbReference>
<dbReference type="Pfam" id="PF00646">
    <property type="entry name" value="F-box"/>
    <property type="match status" value="1"/>
</dbReference>